<evidence type="ECO:0000313" key="2">
    <source>
        <dbReference type="Proteomes" id="UP000663879"/>
    </source>
</evidence>
<keyword evidence="2" id="KW-1185">Reference proteome</keyword>
<dbReference type="OrthoDB" id="10564403at2759"/>
<proteinExistence type="predicted"/>
<dbReference type="AlphaFoldDB" id="A0A814NTP8"/>
<dbReference type="EMBL" id="CAJNOC010007311">
    <property type="protein sequence ID" value="CAF1096334.1"/>
    <property type="molecule type" value="Genomic_DNA"/>
</dbReference>
<comment type="caution">
    <text evidence="1">The sequence shown here is derived from an EMBL/GenBank/DDBJ whole genome shotgun (WGS) entry which is preliminary data.</text>
</comment>
<evidence type="ECO:0000313" key="1">
    <source>
        <dbReference type="EMBL" id="CAF1096334.1"/>
    </source>
</evidence>
<reference evidence="1" key="1">
    <citation type="submission" date="2021-02" db="EMBL/GenBank/DDBJ databases">
        <authorList>
            <person name="Nowell W R."/>
        </authorList>
    </citation>
    <scope>NUCLEOTIDE SEQUENCE</scope>
    <source>
        <strain evidence="1">Ploen Becks lab</strain>
    </source>
</reference>
<accession>A0A814NTP8</accession>
<sequence length="119" mass="13618">IDKVIEGPTKAHIDNVTNQTIDENNMMERVEREIAKFLMMLNQNDTEIYDLSKGEPINDLALKIGSNEYPRYSCACHKLNYAIRHALAKHCTVCSTMLSIIRKFVVSLEKSTSLYSNQH</sequence>
<organism evidence="1 2">
    <name type="scientific">Brachionus calyciflorus</name>
    <dbReference type="NCBI Taxonomy" id="104777"/>
    <lineage>
        <taxon>Eukaryota</taxon>
        <taxon>Metazoa</taxon>
        <taxon>Spiralia</taxon>
        <taxon>Gnathifera</taxon>
        <taxon>Rotifera</taxon>
        <taxon>Eurotatoria</taxon>
        <taxon>Monogononta</taxon>
        <taxon>Pseudotrocha</taxon>
        <taxon>Ploima</taxon>
        <taxon>Brachionidae</taxon>
        <taxon>Brachionus</taxon>
    </lineage>
</organism>
<name>A0A814NTP8_9BILA</name>
<gene>
    <name evidence="1" type="ORF">OXX778_LOCUS20926</name>
</gene>
<feature type="non-terminal residue" evidence="1">
    <location>
        <position position="1"/>
    </location>
</feature>
<dbReference type="Proteomes" id="UP000663879">
    <property type="component" value="Unassembled WGS sequence"/>
</dbReference>
<protein>
    <submittedName>
        <fullName evidence="1">Uncharacterized protein</fullName>
    </submittedName>
</protein>